<sequence>MAIRNVSRLYRSAEWTRHARTILAWPGSVFLTHRDGNHPEESCSATREVSSIAEAIAQFEPVTVLVSNNRMEHARKRFTNIPHEKNITIQSINAEDVDLWMRDIGPTFVTRRGTDGKSILHGISFNWNGWGGKFSTVGGRALAAEYLHDHKIEHTMSSIVTEGGAIETDGEGTLLATESSILNGNRNPGKTRQDVEAELCRTLGIQKVIWVPGVKGAESTDCHIDAQARFVKPGVIVLSKPSDAADTVWQKVYDEIRQVLSSTTDAQGRSFQLVDIPEPNVMNLGFDDKTLQGFQKTTPVFNYVNYLMVNGGIVMPRFGDRIADEFASKTMVNLFGNERKVVTVLLKELPMLGGGIHCASQEIPYTDM</sequence>
<keyword evidence="3" id="KW-1185">Reference proteome</keyword>
<dbReference type="PANTHER" id="PTHR31377">
    <property type="entry name" value="AGMATINE DEIMINASE-RELATED"/>
    <property type="match status" value="1"/>
</dbReference>
<name>A0ABY6U2M8_BIOOC</name>
<dbReference type="SUPFAM" id="SSF55909">
    <property type="entry name" value="Pentein"/>
    <property type="match status" value="1"/>
</dbReference>
<dbReference type="EMBL" id="CABFNS010000720">
    <property type="protein sequence ID" value="VUC24507.1"/>
    <property type="molecule type" value="Genomic_DNA"/>
</dbReference>
<evidence type="ECO:0000313" key="2">
    <source>
        <dbReference type="EMBL" id="VUC24507.1"/>
    </source>
</evidence>
<comment type="caution">
    <text evidence="2">The sequence shown here is derived from an EMBL/GenBank/DDBJ whole genome shotgun (WGS) entry which is preliminary data.</text>
</comment>
<evidence type="ECO:0008006" key="4">
    <source>
        <dbReference type="Google" id="ProtNLM"/>
    </source>
</evidence>
<dbReference type="Proteomes" id="UP000766486">
    <property type="component" value="Unassembled WGS sequence"/>
</dbReference>
<evidence type="ECO:0000256" key="1">
    <source>
        <dbReference type="ARBA" id="ARBA00022801"/>
    </source>
</evidence>
<evidence type="ECO:0000313" key="3">
    <source>
        <dbReference type="Proteomes" id="UP000766486"/>
    </source>
</evidence>
<gene>
    <name evidence="2" type="ORF">CLO192961_LOCUS143164</name>
</gene>
<dbReference type="Gene3D" id="3.75.10.10">
    <property type="entry name" value="L-arginine/glycine Amidinotransferase, Chain A"/>
    <property type="match status" value="1"/>
</dbReference>
<reference evidence="2 3" key="1">
    <citation type="submission" date="2019-06" db="EMBL/GenBank/DDBJ databases">
        <authorList>
            <person name="Broberg M."/>
        </authorList>
    </citation>
    <scope>NUCLEOTIDE SEQUENCE [LARGE SCALE GENOMIC DNA]</scope>
</reference>
<protein>
    <recommendedName>
        <fullName evidence="4">Agmatine deiminase</fullName>
    </recommendedName>
</protein>
<dbReference type="PANTHER" id="PTHR31377:SF0">
    <property type="entry name" value="AGMATINE DEIMINASE-RELATED"/>
    <property type="match status" value="1"/>
</dbReference>
<dbReference type="InterPro" id="IPR007466">
    <property type="entry name" value="Peptidyl-Arg-deiminase_porph"/>
</dbReference>
<accession>A0ABY6U2M8</accession>
<dbReference type="Pfam" id="PF04371">
    <property type="entry name" value="PAD_porph"/>
    <property type="match status" value="1"/>
</dbReference>
<proteinExistence type="predicted"/>
<organism evidence="2 3">
    <name type="scientific">Bionectria ochroleuca</name>
    <name type="common">Gliocladium roseum</name>
    <dbReference type="NCBI Taxonomy" id="29856"/>
    <lineage>
        <taxon>Eukaryota</taxon>
        <taxon>Fungi</taxon>
        <taxon>Dikarya</taxon>
        <taxon>Ascomycota</taxon>
        <taxon>Pezizomycotina</taxon>
        <taxon>Sordariomycetes</taxon>
        <taxon>Hypocreomycetidae</taxon>
        <taxon>Hypocreales</taxon>
        <taxon>Bionectriaceae</taxon>
        <taxon>Clonostachys</taxon>
    </lineage>
</organism>
<keyword evidence="1" id="KW-0378">Hydrolase</keyword>